<keyword evidence="1" id="KW-0547">Nucleotide-binding</keyword>
<keyword evidence="4" id="KW-0067">ATP-binding</keyword>
<accession>A0ABV6ZWK9</accession>
<evidence type="ECO:0000313" key="11">
    <source>
        <dbReference type="EMBL" id="MFC2925777.1"/>
    </source>
</evidence>
<dbReference type="PROSITE" id="PS51192">
    <property type="entry name" value="HELICASE_ATP_BIND_1"/>
    <property type="match status" value="1"/>
</dbReference>
<dbReference type="Proteomes" id="UP001595379">
    <property type="component" value="Unassembled WGS sequence"/>
</dbReference>
<comment type="similarity">
    <text evidence="5">Belongs to the DEAD box helicase family.</text>
</comment>
<dbReference type="InterPro" id="IPR027417">
    <property type="entry name" value="P-loop_NTPase"/>
</dbReference>
<feature type="domain" description="Helicase ATP-binding" evidence="8">
    <location>
        <begin position="33"/>
        <end position="208"/>
    </location>
</feature>
<dbReference type="EC" id="3.6.4.-" evidence="11"/>
<dbReference type="Pfam" id="PF00271">
    <property type="entry name" value="Helicase_C"/>
    <property type="match status" value="1"/>
</dbReference>
<evidence type="ECO:0000259" key="10">
    <source>
        <dbReference type="PROSITE" id="PS51195"/>
    </source>
</evidence>
<dbReference type="InterPro" id="IPR050079">
    <property type="entry name" value="DEAD_box_RNA_helicase"/>
</dbReference>
<dbReference type="GO" id="GO:0016787">
    <property type="term" value="F:hydrolase activity"/>
    <property type="evidence" value="ECO:0007669"/>
    <property type="project" value="UniProtKB-KW"/>
</dbReference>
<evidence type="ECO:0000256" key="6">
    <source>
        <dbReference type="PROSITE-ProRule" id="PRU00552"/>
    </source>
</evidence>
<dbReference type="InterPro" id="IPR011545">
    <property type="entry name" value="DEAD/DEAH_box_helicase_dom"/>
</dbReference>
<evidence type="ECO:0000256" key="5">
    <source>
        <dbReference type="ARBA" id="ARBA00038437"/>
    </source>
</evidence>
<evidence type="ECO:0000259" key="9">
    <source>
        <dbReference type="PROSITE" id="PS51194"/>
    </source>
</evidence>
<dbReference type="SMART" id="SM00490">
    <property type="entry name" value="HELICc"/>
    <property type="match status" value="1"/>
</dbReference>
<dbReference type="RefSeq" id="WP_343165477.1">
    <property type="nucleotide sequence ID" value="NZ_JBHRSV010000008.1"/>
</dbReference>
<dbReference type="CDD" id="cd18787">
    <property type="entry name" value="SF2_C_DEAD"/>
    <property type="match status" value="1"/>
</dbReference>
<dbReference type="PROSITE" id="PS51194">
    <property type="entry name" value="HELICASE_CTER"/>
    <property type="match status" value="1"/>
</dbReference>
<dbReference type="EMBL" id="JBHRSV010000008">
    <property type="protein sequence ID" value="MFC2925777.1"/>
    <property type="molecule type" value="Genomic_DNA"/>
</dbReference>
<gene>
    <name evidence="11" type="ORF">ACFOOR_06635</name>
</gene>
<protein>
    <submittedName>
        <fullName evidence="11">DEAD/DEAH box helicase</fullName>
        <ecNumber evidence="11">3.6.4.-</ecNumber>
    </submittedName>
</protein>
<evidence type="ECO:0000256" key="3">
    <source>
        <dbReference type="ARBA" id="ARBA00022806"/>
    </source>
</evidence>
<keyword evidence="12" id="KW-1185">Reference proteome</keyword>
<dbReference type="SUPFAM" id="SSF52540">
    <property type="entry name" value="P-loop containing nucleoside triphosphate hydrolases"/>
    <property type="match status" value="1"/>
</dbReference>
<feature type="region of interest" description="Disordered" evidence="7">
    <location>
        <begin position="386"/>
        <end position="457"/>
    </location>
</feature>
<dbReference type="CDD" id="cd00268">
    <property type="entry name" value="DEADc"/>
    <property type="match status" value="1"/>
</dbReference>
<dbReference type="GO" id="GO:0004386">
    <property type="term" value="F:helicase activity"/>
    <property type="evidence" value="ECO:0007669"/>
    <property type="project" value="UniProtKB-KW"/>
</dbReference>
<evidence type="ECO:0000256" key="7">
    <source>
        <dbReference type="SAM" id="MobiDB-lite"/>
    </source>
</evidence>
<dbReference type="InterPro" id="IPR001650">
    <property type="entry name" value="Helicase_C-like"/>
</dbReference>
<name>A0ABV6ZWK9_9PROT</name>
<feature type="compositionally biased region" description="Basic and acidic residues" evidence="7">
    <location>
        <begin position="388"/>
        <end position="397"/>
    </location>
</feature>
<dbReference type="InterPro" id="IPR044742">
    <property type="entry name" value="DEAD/DEAH_RhlB"/>
</dbReference>
<feature type="short sequence motif" description="Q motif" evidence="6">
    <location>
        <begin position="2"/>
        <end position="30"/>
    </location>
</feature>
<dbReference type="InterPro" id="IPR014014">
    <property type="entry name" value="RNA_helicase_DEAD_Q_motif"/>
</dbReference>
<feature type="compositionally biased region" description="Basic residues" evidence="7">
    <location>
        <begin position="441"/>
        <end position="457"/>
    </location>
</feature>
<evidence type="ECO:0000313" key="12">
    <source>
        <dbReference type="Proteomes" id="UP001595379"/>
    </source>
</evidence>
<evidence type="ECO:0000256" key="4">
    <source>
        <dbReference type="ARBA" id="ARBA00022840"/>
    </source>
</evidence>
<feature type="compositionally biased region" description="Basic and acidic residues" evidence="7">
    <location>
        <begin position="422"/>
        <end position="440"/>
    </location>
</feature>
<evidence type="ECO:0000256" key="2">
    <source>
        <dbReference type="ARBA" id="ARBA00022801"/>
    </source>
</evidence>
<feature type="domain" description="DEAD-box RNA helicase Q" evidence="10">
    <location>
        <begin position="2"/>
        <end position="30"/>
    </location>
</feature>
<sequence length="457" mass="49637">MTEFNTLGLSQPLLRALSDENYVEATPIQSKVVPAMMAGRDILGTAQTGTGKTAAFVLPLLHRIHADALRPEPKGCSALILAPTRELANQIADSVRTYGRYTRPSVAIVIGGARAGQQVRAMAKGVDILVATPGRLLDLMGSGAIRIGATSAVVLDEADQMLDLGFMPAIRRILAAMPKDRQTVLLSATMPKQIRALANDFLRNPDSIAVAPVARPIERIDQSVIHIDRGGKTGQLVALMRGADVERAIIFTRTKRGADKVCRTLQTAGIDASAIHGNKSQNQRERTLKAFRAGQVRALVATDIAARGIDIDDVSHVINFELPNVPESYVHRIGRTARAGRAGVAVSLCDGSERPFLKDIEKLIGASVPVRQREVRPDDMPTPAALAEAEREERVEQPRPQARNQNRKPRPGGTVRGPRRDRKADEAGLKRLLAEADSAPKRQRPRRRRNKAARPAQ</sequence>
<feature type="domain" description="Helicase C-terminal" evidence="9">
    <location>
        <begin position="235"/>
        <end position="381"/>
    </location>
</feature>
<evidence type="ECO:0000259" key="8">
    <source>
        <dbReference type="PROSITE" id="PS51192"/>
    </source>
</evidence>
<dbReference type="Gene3D" id="3.40.50.300">
    <property type="entry name" value="P-loop containing nucleotide triphosphate hydrolases"/>
    <property type="match status" value="2"/>
</dbReference>
<dbReference type="PROSITE" id="PS51195">
    <property type="entry name" value="Q_MOTIF"/>
    <property type="match status" value="1"/>
</dbReference>
<comment type="caution">
    <text evidence="11">The sequence shown here is derived from an EMBL/GenBank/DDBJ whole genome shotgun (WGS) entry which is preliminary data.</text>
</comment>
<dbReference type="SMART" id="SM00487">
    <property type="entry name" value="DEXDc"/>
    <property type="match status" value="1"/>
</dbReference>
<dbReference type="InterPro" id="IPR014001">
    <property type="entry name" value="Helicase_ATP-bd"/>
</dbReference>
<dbReference type="PANTHER" id="PTHR47959:SF13">
    <property type="entry name" value="ATP-DEPENDENT RNA HELICASE RHLE"/>
    <property type="match status" value="1"/>
</dbReference>
<proteinExistence type="inferred from homology"/>
<organism evidence="11 12">
    <name type="scientific">Hyphobacterium vulgare</name>
    <dbReference type="NCBI Taxonomy" id="1736751"/>
    <lineage>
        <taxon>Bacteria</taxon>
        <taxon>Pseudomonadati</taxon>
        <taxon>Pseudomonadota</taxon>
        <taxon>Alphaproteobacteria</taxon>
        <taxon>Maricaulales</taxon>
        <taxon>Maricaulaceae</taxon>
        <taxon>Hyphobacterium</taxon>
    </lineage>
</organism>
<reference evidence="12" key="1">
    <citation type="journal article" date="2019" name="Int. J. Syst. Evol. Microbiol.">
        <title>The Global Catalogue of Microorganisms (GCM) 10K type strain sequencing project: providing services to taxonomists for standard genome sequencing and annotation.</title>
        <authorList>
            <consortium name="The Broad Institute Genomics Platform"/>
            <consortium name="The Broad Institute Genome Sequencing Center for Infectious Disease"/>
            <person name="Wu L."/>
            <person name="Ma J."/>
        </authorList>
    </citation>
    <scope>NUCLEOTIDE SEQUENCE [LARGE SCALE GENOMIC DNA]</scope>
    <source>
        <strain evidence="12">KCTC 52487</strain>
    </source>
</reference>
<keyword evidence="3 11" id="KW-0347">Helicase</keyword>
<evidence type="ECO:0000256" key="1">
    <source>
        <dbReference type="ARBA" id="ARBA00022741"/>
    </source>
</evidence>
<dbReference type="Pfam" id="PF00270">
    <property type="entry name" value="DEAD"/>
    <property type="match status" value="1"/>
</dbReference>
<dbReference type="PANTHER" id="PTHR47959">
    <property type="entry name" value="ATP-DEPENDENT RNA HELICASE RHLE-RELATED"/>
    <property type="match status" value="1"/>
</dbReference>
<keyword evidence="2 11" id="KW-0378">Hydrolase</keyword>